<dbReference type="EMBL" id="WWBZ02000040">
    <property type="protein sequence ID" value="KAF4305604.1"/>
    <property type="molecule type" value="Genomic_DNA"/>
</dbReference>
<organism evidence="1 2">
    <name type="scientific">Botryosphaeria dothidea</name>
    <dbReference type="NCBI Taxonomy" id="55169"/>
    <lineage>
        <taxon>Eukaryota</taxon>
        <taxon>Fungi</taxon>
        <taxon>Dikarya</taxon>
        <taxon>Ascomycota</taxon>
        <taxon>Pezizomycotina</taxon>
        <taxon>Dothideomycetes</taxon>
        <taxon>Dothideomycetes incertae sedis</taxon>
        <taxon>Botryosphaeriales</taxon>
        <taxon>Botryosphaeriaceae</taxon>
        <taxon>Botryosphaeria</taxon>
    </lineage>
</organism>
<name>A0A8H4MZZ5_9PEZI</name>
<proteinExistence type="predicted"/>
<reference evidence="1" key="1">
    <citation type="submission" date="2020-04" db="EMBL/GenBank/DDBJ databases">
        <title>Genome Assembly and Annotation of Botryosphaeria dothidea sdau 11-99, a Latent Pathogen of Apple Fruit Ring Rot in China.</title>
        <authorList>
            <person name="Yu C."/>
            <person name="Diao Y."/>
            <person name="Lu Q."/>
            <person name="Zhao J."/>
            <person name="Cui S."/>
            <person name="Peng C."/>
            <person name="He B."/>
            <person name="Liu H."/>
        </authorList>
    </citation>
    <scope>NUCLEOTIDE SEQUENCE [LARGE SCALE GENOMIC DNA]</scope>
    <source>
        <strain evidence="1">Sdau11-99</strain>
    </source>
</reference>
<keyword evidence="2" id="KW-1185">Reference proteome</keyword>
<sequence length="192" mass="21873">MEIQDITDWASESRKTVQFTHGFEGAKYTLELREFVPVEGDSLEEMWYDGGVPKRHFIPPYAIVDMEKAAKELERYVHTSIAPFTAGIVGYQDEFLWRTHRVAFRHAHESPREDERRLLVNALRLWVTARMTSLPEKICSKEQVGTTVEDKSSSYYGRPGYLCSIRSYHVLPPANASQGKGPGGAGKHDEIQ</sequence>
<evidence type="ECO:0000313" key="2">
    <source>
        <dbReference type="Proteomes" id="UP000572817"/>
    </source>
</evidence>
<comment type="caution">
    <text evidence="1">The sequence shown here is derived from an EMBL/GenBank/DDBJ whole genome shotgun (WGS) entry which is preliminary data.</text>
</comment>
<dbReference type="AlphaFoldDB" id="A0A8H4MZZ5"/>
<gene>
    <name evidence="1" type="ORF">GTA08_BOTSDO07343</name>
</gene>
<dbReference type="PANTHER" id="PTHR35392">
    <property type="entry name" value="ZN(II)2CYS6 TRANSCRIPTION FACTOR (EUROFUNG)-RELATED-RELATED"/>
    <property type="match status" value="1"/>
</dbReference>
<dbReference type="Proteomes" id="UP000572817">
    <property type="component" value="Unassembled WGS sequence"/>
</dbReference>
<dbReference type="InterPro" id="IPR052973">
    <property type="entry name" value="Fungal_sec-metab_reg_TF"/>
</dbReference>
<evidence type="ECO:0000313" key="1">
    <source>
        <dbReference type="EMBL" id="KAF4305604.1"/>
    </source>
</evidence>
<dbReference type="PANTHER" id="PTHR35392:SF3">
    <property type="entry name" value="ZN(2)-C6 FUNGAL-TYPE DOMAIN-CONTAINING PROTEIN"/>
    <property type="match status" value="1"/>
</dbReference>
<dbReference type="OrthoDB" id="3474066at2759"/>
<accession>A0A8H4MZZ5</accession>
<protein>
    <submittedName>
        <fullName evidence="1">Uncharacterized protein</fullName>
    </submittedName>
</protein>